<keyword evidence="2" id="KW-1185">Reference proteome</keyword>
<dbReference type="EMBL" id="SFCC01000010">
    <property type="protein sequence ID" value="RZQ62094.1"/>
    <property type="molecule type" value="Genomic_DNA"/>
</dbReference>
<organism evidence="1 2">
    <name type="scientific">Amycolatopsis suaedae</name>
    <dbReference type="NCBI Taxonomy" id="2510978"/>
    <lineage>
        <taxon>Bacteria</taxon>
        <taxon>Bacillati</taxon>
        <taxon>Actinomycetota</taxon>
        <taxon>Actinomycetes</taxon>
        <taxon>Pseudonocardiales</taxon>
        <taxon>Pseudonocardiaceae</taxon>
        <taxon>Amycolatopsis</taxon>
    </lineage>
</organism>
<reference evidence="1 2" key="1">
    <citation type="submission" date="2019-02" db="EMBL/GenBank/DDBJ databases">
        <title>Draft genome sequence of Amycolatopsis sp. 8-3EHSu isolated from roots of Suaeda maritima.</title>
        <authorList>
            <person name="Duangmal K."/>
            <person name="Chantavorakit T."/>
        </authorList>
    </citation>
    <scope>NUCLEOTIDE SEQUENCE [LARGE SCALE GENOMIC DNA]</scope>
    <source>
        <strain evidence="1 2">8-3EHSu</strain>
    </source>
</reference>
<evidence type="ECO:0000313" key="2">
    <source>
        <dbReference type="Proteomes" id="UP000292003"/>
    </source>
</evidence>
<dbReference type="CDD" id="cd05829">
    <property type="entry name" value="Sortase_F"/>
    <property type="match status" value="1"/>
</dbReference>
<sequence>MAALTSAAIVVAGTAAILLLLPRTQRPGVVEISQPVAVRHDTTTNARPHVVSAPPASVSWLAVDSLPPAVPGAVEIPAIGVYNGLIGPGGDWRAQGPAPGQRGEAVLVDQRHSGSREIPVGERVTVHRADGISAVFTVARVERQQLPPGEATRPELRLITGEFVIHCRFAGAYRR</sequence>
<name>A0A4Q7J7R3_9PSEU</name>
<accession>A0A4Q7J7R3</accession>
<gene>
    <name evidence="1" type="ORF">EWH70_21160</name>
</gene>
<proteinExistence type="predicted"/>
<evidence type="ECO:0000313" key="1">
    <source>
        <dbReference type="EMBL" id="RZQ62094.1"/>
    </source>
</evidence>
<dbReference type="RefSeq" id="WP_130477187.1">
    <property type="nucleotide sequence ID" value="NZ_SFCC01000010.1"/>
</dbReference>
<dbReference type="AlphaFoldDB" id="A0A4Q7J7R3"/>
<dbReference type="InterPro" id="IPR042001">
    <property type="entry name" value="Sortase_F"/>
</dbReference>
<comment type="caution">
    <text evidence="1">The sequence shown here is derived from an EMBL/GenBank/DDBJ whole genome shotgun (WGS) entry which is preliminary data.</text>
</comment>
<protein>
    <submittedName>
        <fullName evidence="1">Class F sortase</fullName>
    </submittedName>
</protein>
<dbReference type="Proteomes" id="UP000292003">
    <property type="component" value="Unassembled WGS sequence"/>
</dbReference>